<dbReference type="Proteomes" id="UP001356170">
    <property type="component" value="Unassembled WGS sequence"/>
</dbReference>
<feature type="signal peptide" evidence="1">
    <location>
        <begin position="1"/>
        <end position="23"/>
    </location>
</feature>
<name>A0ABU7UYE0_9GAMM</name>
<keyword evidence="3" id="KW-1185">Reference proteome</keyword>
<dbReference type="PROSITE" id="PS51257">
    <property type="entry name" value="PROKAR_LIPOPROTEIN"/>
    <property type="match status" value="1"/>
</dbReference>
<evidence type="ECO:0008006" key="4">
    <source>
        <dbReference type="Google" id="ProtNLM"/>
    </source>
</evidence>
<evidence type="ECO:0000256" key="1">
    <source>
        <dbReference type="SAM" id="SignalP"/>
    </source>
</evidence>
<comment type="caution">
    <text evidence="2">The sequence shown here is derived from an EMBL/GenBank/DDBJ whole genome shotgun (WGS) entry which is preliminary data.</text>
</comment>
<dbReference type="RefSeq" id="WP_331703350.1">
    <property type="nucleotide sequence ID" value="NZ_JAZHBO010000001.1"/>
</dbReference>
<proteinExistence type="predicted"/>
<feature type="chain" id="PRO_5046434335" description="Lipoprotein" evidence="1">
    <location>
        <begin position="24"/>
        <end position="172"/>
    </location>
</feature>
<evidence type="ECO:0000313" key="3">
    <source>
        <dbReference type="Proteomes" id="UP001356170"/>
    </source>
</evidence>
<gene>
    <name evidence="2" type="ORF">V3390_03400</name>
</gene>
<accession>A0ABU7UYE0</accession>
<dbReference type="EMBL" id="JAZHBO010000001">
    <property type="protein sequence ID" value="MEF2155278.1"/>
    <property type="molecule type" value="Genomic_DNA"/>
</dbReference>
<evidence type="ECO:0000313" key="2">
    <source>
        <dbReference type="EMBL" id="MEF2155278.1"/>
    </source>
</evidence>
<reference evidence="2 3" key="1">
    <citation type="submission" date="2024-01" db="EMBL/GenBank/DDBJ databases">
        <title>Novel species of the genus Luteimonas isolated from rivers.</title>
        <authorList>
            <person name="Lu H."/>
        </authorList>
    </citation>
    <scope>NUCLEOTIDE SEQUENCE [LARGE SCALE GENOMIC DNA]</scope>
    <source>
        <strain evidence="2 3">FXH3W</strain>
    </source>
</reference>
<organism evidence="2 3">
    <name type="scientific">Aquilutibacter rugosus</name>
    <dbReference type="NCBI Taxonomy" id="3115820"/>
    <lineage>
        <taxon>Bacteria</taxon>
        <taxon>Pseudomonadati</taxon>
        <taxon>Pseudomonadota</taxon>
        <taxon>Gammaproteobacteria</taxon>
        <taxon>Lysobacterales</taxon>
        <taxon>Lysobacteraceae</taxon>
        <taxon>Aquilutibacter</taxon>
    </lineage>
</organism>
<sequence length="172" mass="18247">MTRKFPRILQLTAMAFAVVSAGAGCQQQAAQTDEAQPKAQAQAKGQAINGMTAIAPSADAIAAAKLNYSPYEPLGTDGVLVVPSIDPKFRVGLQVDVPGNYEISLAQDKCTSGVKVDLSKEPEKLLETSVLTLAAPKITFKHDSGATTQLQIEMQAGAQNNWFCNVMVRRVG</sequence>
<protein>
    <recommendedName>
        <fullName evidence="4">Lipoprotein</fullName>
    </recommendedName>
</protein>
<keyword evidence="1" id="KW-0732">Signal</keyword>